<proteinExistence type="predicted"/>
<name>A0ABX2ENC0_9BURK</name>
<dbReference type="EMBL" id="JABRWJ010000008">
    <property type="protein sequence ID" value="NRF70189.1"/>
    <property type="molecule type" value="Genomic_DNA"/>
</dbReference>
<evidence type="ECO:0008006" key="4">
    <source>
        <dbReference type="Google" id="ProtNLM"/>
    </source>
</evidence>
<sequence length="137" mass="15300">MTRKHRTTPSERSYAAAEDRFTSLGGRPSSARPELAMAEFGIGYDGLQYEYHGYRYDRLEEAVAYAGLVRSRPTQLDAGGPFRQIRTLAVPTDAQRALMATLGIEFADGAFRFAGFRYESLADAVNYAKLTRSFQTL</sequence>
<gene>
    <name evidence="2" type="ORF">HLB44_24585</name>
</gene>
<evidence type="ECO:0000313" key="2">
    <source>
        <dbReference type="EMBL" id="NRF70189.1"/>
    </source>
</evidence>
<dbReference type="Proteomes" id="UP000737171">
    <property type="component" value="Unassembled WGS sequence"/>
</dbReference>
<reference evidence="2 3" key="1">
    <citation type="submission" date="2020-05" db="EMBL/GenBank/DDBJ databases">
        <title>Aquincola sp. isolate from soil.</title>
        <authorList>
            <person name="Han J."/>
            <person name="Kim D.-U."/>
        </authorList>
    </citation>
    <scope>NUCLEOTIDE SEQUENCE [LARGE SCALE GENOMIC DNA]</scope>
    <source>
        <strain evidence="2 3">S2</strain>
    </source>
</reference>
<evidence type="ECO:0000256" key="1">
    <source>
        <dbReference type="SAM" id="MobiDB-lite"/>
    </source>
</evidence>
<protein>
    <recommendedName>
        <fullName evidence="4">KTSC domain-containing protein</fullName>
    </recommendedName>
</protein>
<evidence type="ECO:0000313" key="3">
    <source>
        <dbReference type="Proteomes" id="UP000737171"/>
    </source>
</evidence>
<organism evidence="2 3">
    <name type="scientific">Pseudaquabacterium terrae</name>
    <dbReference type="NCBI Taxonomy" id="2732868"/>
    <lineage>
        <taxon>Bacteria</taxon>
        <taxon>Pseudomonadati</taxon>
        <taxon>Pseudomonadota</taxon>
        <taxon>Betaproteobacteria</taxon>
        <taxon>Burkholderiales</taxon>
        <taxon>Sphaerotilaceae</taxon>
        <taxon>Pseudaquabacterium</taxon>
    </lineage>
</organism>
<keyword evidence="3" id="KW-1185">Reference proteome</keyword>
<feature type="region of interest" description="Disordered" evidence="1">
    <location>
        <begin position="1"/>
        <end position="30"/>
    </location>
</feature>
<accession>A0ABX2ENC0</accession>
<dbReference type="RefSeq" id="WP_173128698.1">
    <property type="nucleotide sequence ID" value="NZ_JABRWJ010000008.1"/>
</dbReference>
<comment type="caution">
    <text evidence="2">The sequence shown here is derived from an EMBL/GenBank/DDBJ whole genome shotgun (WGS) entry which is preliminary data.</text>
</comment>